<keyword evidence="11" id="KW-0408">Iron</keyword>
<dbReference type="SUPFAM" id="SSF52218">
    <property type="entry name" value="Flavoproteins"/>
    <property type="match status" value="1"/>
</dbReference>
<dbReference type="Gene3D" id="3.90.340.10">
    <property type="entry name" value="Nitric Oxide Synthase, Chain A, domain 1"/>
    <property type="match status" value="1"/>
</dbReference>
<proteinExistence type="inferred from homology"/>
<organism evidence="13 14">
    <name type="scientific">Portunus trituberculatus</name>
    <name type="common">Swimming crab</name>
    <name type="synonym">Neptunus trituberculatus</name>
    <dbReference type="NCBI Taxonomy" id="210409"/>
    <lineage>
        <taxon>Eukaryota</taxon>
        <taxon>Metazoa</taxon>
        <taxon>Ecdysozoa</taxon>
        <taxon>Arthropoda</taxon>
        <taxon>Crustacea</taxon>
        <taxon>Multicrustacea</taxon>
        <taxon>Malacostraca</taxon>
        <taxon>Eumalacostraca</taxon>
        <taxon>Eucarida</taxon>
        <taxon>Decapoda</taxon>
        <taxon>Pleocyemata</taxon>
        <taxon>Brachyura</taxon>
        <taxon>Eubrachyura</taxon>
        <taxon>Portunoidea</taxon>
        <taxon>Portunidae</taxon>
        <taxon>Portuninae</taxon>
        <taxon>Portunus</taxon>
    </lineage>
</organism>
<evidence type="ECO:0000313" key="14">
    <source>
        <dbReference type="Proteomes" id="UP000324222"/>
    </source>
</evidence>
<dbReference type="EMBL" id="VSRR010021958">
    <property type="protein sequence ID" value="MPC64349.1"/>
    <property type="molecule type" value="Genomic_DNA"/>
</dbReference>
<sequence length="215" mass="24495">MTFGEKMGLDTSTNESLWKDEVNVEVNKAVLHSFQAAGVTLVDHHTASQSFIQFLANEQRDRGGCPADWVWIVPPISGSLTPVFHQEMSLYYLKPAYEYQEPAWEDFARYNRGGAIASPSQLFRKVAMTVLFASSLYHKALARRVRVTILYATETGRSQLYAHNLSQALKRYFNPEVGHINRLRYYICVQRNNVRNKSKTGDSCNIGENMPALRK</sequence>
<name>A0A5B7H322_PORTR</name>
<evidence type="ECO:0000256" key="4">
    <source>
        <dbReference type="ARBA" id="ARBA00012989"/>
    </source>
</evidence>
<dbReference type="GO" id="GO:0006809">
    <property type="term" value="P:nitric oxide biosynthetic process"/>
    <property type="evidence" value="ECO:0007669"/>
    <property type="project" value="InterPro"/>
</dbReference>
<dbReference type="Pfam" id="PF02898">
    <property type="entry name" value="NO_synthase"/>
    <property type="match status" value="1"/>
</dbReference>
<keyword evidence="6" id="KW-0288">FMN</keyword>
<dbReference type="InterPro" id="IPR029039">
    <property type="entry name" value="Flavoprotein-like_sf"/>
</dbReference>
<reference evidence="13 14" key="1">
    <citation type="submission" date="2019-05" db="EMBL/GenBank/DDBJ databases">
        <title>Another draft genome of Portunus trituberculatus and its Hox gene families provides insights of decapod evolution.</title>
        <authorList>
            <person name="Jeong J.-H."/>
            <person name="Song I."/>
            <person name="Kim S."/>
            <person name="Choi T."/>
            <person name="Kim D."/>
            <person name="Ryu S."/>
            <person name="Kim W."/>
        </authorList>
    </citation>
    <scope>NUCLEOTIDE SEQUENCE [LARGE SCALE GENOMIC DNA]</scope>
    <source>
        <tissue evidence="13">Muscle</tissue>
    </source>
</reference>
<dbReference type="GO" id="GO:0046872">
    <property type="term" value="F:metal ion binding"/>
    <property type="evidence" value="ECO:0007669"/>
    <property type="project" value="UniProtKB-KW"/>
</dbReference>
<dbReference type="Gene3D" id="3.40.50.360">
    <property type="match status" value="1"/>
</dbReference>
<dbReference type="OrthoDB" id="1688044at2759"/>
<evidence type="ECO:0000259" key="12">
    <source>
        <dbReference type="Pfam" id="PF02898"/>
    </source>
</evidence>
<keyword evidence="5" id="KW-0349">Heme</keyword>
<feature type="domain" description="Nitric oxide synthase (NOS)" evidence="12">
    <location>
        <begin position="3"/>
        <end position="105"/>
    </location>
</feature>
<dbReference type="InterPro" id="IPR044943">
    <property type="entry name" value="NOS_dom_1"/>
</dbReference>
<keyword evidence="8" id="KW-0521">NADP</keyword>
<evidence type="ECO:0000256" key="10">
    <source>
        <dbReference type="ARBA" id="ARBA00023002"/>
    </source>
</evidence>
<comment type="similarity">
    <text evidence="3">Belongs to the NOS family.</text>
</comment>
<keyword evidence="14" id="KW-1185">Reference proteome</keyword>
<dbReference type="PANTHER" id="PTHR43410:SF1">
    <property type="entry name" value="NITRIC OXIDE SYNTHASE"/>
    <property type="match status" value="1"/>
</dbReference>
<evidence type="ECO:0000313" key="13">
    <source>
        <dbReference type="EMBL" id="MPC64349.1"/>
    </source>
</evidence>
<evidence type="ECO:0000256" key="1">
    <source>
        <dbReference type="ARBA" id="ARBA00001917"/>
    </source>
</evidence>
<evidence type="ECO:0000256" key="9">
    <source>
        <dbReference type="ARBA" id="ARBA00022860"/>
    </source>
</evidence>
<accession>A0A5B7H322</accession>
<comment type="cofactor">
    <cofactor evidence="2">
        <name>heme b</name>
        <dbReference type="ChEBI" id="CHEBI:60344"/>
    </cofactor>
</comment>
<comment type="caution">
    <text evidence="13">The sequence shown here is derived from an EMBL/GenBank/DDBJ whole genome shotgun (WGS) entry which is preliminary data.</text>
</comment>
<protein>
    <recommendedName>
        <fullName evidence="4">nitric-oxide synthase (NADPH)</fullName>
        <ecNumber evidence="4">1.14.13.39</ecNumber>
    </recommendedName>
</protein>
<dbReference type="AlphaFoldDB" id="A0A5B7H322"/>
<keyword evidence="10" id="KW-0560">Oxidoreductase</keyword>
<evidence type="ECO:0000256" key="2">
    <source>
        <dbReference type="ARBA" id="ARBA00001970"/>
    </source>
</evidence>
<evidence type="ECO:0000256" key="6">
    <source>
        <dbReference type="ARBA" id="ARBA00022643"/>
    </source>
</evidence>
<comment type="cofactor">
    <cofactor evidence="1">
        <name>FMN</name>
        <dbReference type="ChEBI" id="CHEBI:58210"/>
    </cofactor>
</comment>
<dbReference type="PANTHER" id="PTHR43410">
    <property type="entry name" value="NITRIC OXIDE SYNTHASE OXYGENASE"/>
    <property type="match status" value="1"/>
</dbReference>
<keyword evidence="7" id="KW-0479">Metal-binding</keyword>
<dbReference type="SUPFAM" id="SSF56512">
    <property type="entry name" value="Nitric oxide (NO) synthase oxygenase domain"/>
    <property type="match status" value="1"/>
</dbReference>
<evidence type="ECO:0000256" key="3">
    <source>
        <dbReference type="ARBA" id="ARBA00006267"/>
    </source>
</evidence>
<evidence type="ECO:0000256" key="8">
    <source>
        <dbReference type="ARBA" id="ARBA00022857"/>
    </source>
</evidence>
<evidence type="ECO:0000256" key="5">
    <source>
        <dbReference type="ARBA" id="ARBA00022617"/>
    </source>
</evidence>
<gene>
    <name evidence="13" type="primary">NSL</name>
    <name evidence="13" type="ORF">E2C01_058463</name>
</gene>
<dbReference type="InterPro" id="IPR004030">
    <property type="entry name" value="NOS_N"/>
</dbReference>
<dbReference type="GO" id="GO:0005516">
    <property type="term" value="F:calmodulin binding"/>
    <property type="evidence" value="ECO:0007669"/>
    <property type="project" value="UniProtKB-KW"/>
</dbReference>
<evidence type="ECO:0000256" key="11">
    <source>
        <dbReference type="ARBA" id="ARBA00023004"/>
    </source>
</evidence>
<evidence type="ECO:0000256" key="7">
    <source>
        <dbReference type="ARBA" id="ARBA00022723"/>
    </source>
</evidence>
<dbReference type="Proteomes" id="UP000324222">
    <property type="component" value="Unassembled WGS sequence"/>
</dbReference>
<dbReference type="EC" id="1.14.13.39" evidence="4"/>
<dbReference type="InterPro" id="IPR050607">
    <property type="entry name" value="NOS"/>
</dbReference>
<dbReference type="GO" id="GO:0004517">
    <property type="term" value="F:nitric-oxide synthase activity"/>
    <property type="evidence" value="ECO:0007669"/>
    <property type="project" value="UniProtKB-EC"/>
</dbReference>
<keyword evidence="9" id="KW-0112">Calmodulin-binding</keyword>
<keyword evidence="6" id="KW-0285">Flavoprotein</keyword>
<dbReference type="InterPro" id="IPR036119">
    <property type="entry name" value="NOS_N_sf"/>
</dbReference>